<evidence type="ECO:0000313" key="11">
    <source>
        <dbReference type="Proteomes" id="UP000277580"/>
    </source>
</evidence>
<dbReference type="Gene3D" id="1.20.1250.20">
    <property type="entry name" value="MFS general substrate transporter like domains"/>
    <property type="match status" value="2"/>
</dbReference>
<feature type="transmembrane region" description="Helical" evidence="8">
    <location>
        <begin position="419"/>
        <end position="438"/>
    </location>
</feature>
<dbReference type="Pfam" id="PF07690">
    <property type="entry name" value="MFS_1"/>
    <property type="match status" value="1"/>
</dbReference>
<dbReference type="EMBL" id="ML119119">
    <property type="protein sequence ID" value="RPB14107.1"/>
    <property type="molecule type" value="Genomic_DNA"/>
</dbReference>
<dbReference type="InParanoid" id="A0A3N4KUC1"/>
<dbReference type="PANTHER" id="PTHR23501:SF12">
    <property type="entry name" value="MAJOR FACILITATOR SUPERFAMILY (MFS) PROFILE DOMAIN-CONTAINING PROTEIN-RELATED"/>
    <property type="match status" value="1"/>
</dbReference>
<dbReference type="FunFam" id="1.20.1250.20:FF:000429">
    <property type="entry name" value="MFS drug efflux transporter, putative"/>
    <property type="match status" value="1"/>
</dbReference>
<dbReference type="SUPFAM" id="SSF103473">
    <property type="entry name" value="MFS general substrate transporter"/>
    <property type="match status" value="1"/>
</dbReference>
<evidence type="ECO:0000259" key="9">
    <source>
        <dbReference type="PROSITE" id="PS50850"/>
    </source>
</evidence>
<accession>A0A3N4KUC1</accession>
<dbReference type="InterPro" id="IPR036259">
    <property type="entry name" value="MFS_trans_sf"/>
</dbReference>
<evidence type="ECO:0000256" key="7">
    <source>
        <dbReference type="SAM" id="MobiDB-lite"/>
    </source>
</evidence>
<dbReference type="PROSITE" id="PS50850">
    <property type="entry name" value="MFS"/>
    <property type="match status" value="1"/>
</dbReference>
<feature type="transmembrane region" description="Helical" evidence="8">
    <location>
        <begin position="91"/>
        <end position="109"/>
    </location>
</feature>
<evidence type="ECO:0000256" key="2">
    <source>
        <dbReference type="ARBA" id="ARBA00007520"/>
    </source>
</evidence>
<keyword evidence="4 8" id="KW-0812">Transmembrane</keyword>
<feature type="transmembrane region" description="Helical" evidence="8">
    <location>
        <begin position="179"/>
        <end position="198"/>
    </location>
</feature>
<dbReference type="AlphaFoldDB" id="A0A3N4KUC1"/>
<feature type="transmembrane region" description="Helical" evidence="8">
    <location>
        <begin position="121"/>
        <end position="140"/>
    </location>
</feature>
<dbReference type="InterPro" id="IPR011701">
    <property type="entry name" value="MFS"/>
</dbReference>
<proteinExistence type="inferred from homology"/>
<evidence type="ECO:0000256" key="6">
    <source>
        <dbReference type="ARBA" id="ARBA00023136"/>
    </source>
</evidence>
<feature type="transmembrane region" description="Helical" evidence="8">
    <location>
        <begin position="316"/>
        <end position="338"/>
    </location>
</feature>
<feature type="transmembrane region" description="Helical" evidence="8">
    <location>
        <begin position="281"/>
        <end position="304"/>
    </location>
</feature>
<feature type="transmembrane region" description="Helical" evidence="8">
    <location>
        <begin position="210"/>
        <end position="229"/>
    </location>
</feature>
<reference evidence="10 11" key="1">
    <citation type="journal article" date="2018" name="Nat. Ecol. Evol.">
        <title>Pezizomycetes genomes reveal the molecular basis of ectomycorrhizal truffle lifestyle.</title>
        <authorList>
            <person name="Murat C."/>
            <person name="Payen T."/>
            <person name="Noel B."/>
            <person name="Kuo A."/>
            <person name="Morin E."/>
            <person name="Chen J."/>
            <person name="Kohler A."/>
            <person name="Krizsan K."/>
            <person name="Balestrini R."/>
            <person name="Da Silva C."/>
            <person name="Montanini B."/>
            <person name="Hainaut M."/>
            <person name="Levati E."/>
            <person name="Barry K.W."/>
            <person name="Belfiori B."/>
            <person name="Cichocki N."/>
            <person name="Clum A."/>
            <person name="Dockter R.B."/>
            <person name="Fauchery L."/>
            <person name="Guy J."/>
            <person name="Iotti M."/>
            <person name="Le Tacon F."/>
            <person name="Lindquist E.A."/>
            <person name="Lipzen A."/>
            <person name="Malagnac F."/>
            <person name="Mello A."/>
            <person name="Molinier V."/>
            <person name="Miyauchi S."/>
            <person name="Poulain J."/>
            <person name="Riccioni C."/>
            <person name="Rubini A."/>
            <person name="Sitrit Y."/>
            <person name="Splivallo R."/>
            <person name="Traeger S."/>
            <person name="Wang M."/>
            <person name="Zifcakova L."/>
            <person name="Wipf D."/>
            <person name="Zambonelli A."/>
            <person name="Paolocci F."/>
            <person name="Nowrousian M."/>
            <person name="Ottonello S."/>
            <person name="Baldrian P."/>
            <person name="Spatafora J.W."/>
            <person name="Henrissat B."/>
            <person name="Nagy L.G."/>
            <person name="Aury J.M."/>
            <person name="Wincker P."/>
            <person name="Grigoriev I.V."/>
            <person name="Bonfante P."/>
            <person name="Martin F.M."/>
        </authorList>
    </citation>
    <scope>NUCLEOTIDE SEQUENCE [LARGE SCALE GENOMIC DNA]</scope>
    <source>
        <strain evidence="10 11">CCBAS932</strain>
    </source>
</reference>
<gene>
    <name evidence="10" type="ORF">P167DRAFT_572657</name>
</gene>
<evidence type="ECO:0000256" key="5">
    <source>
        <dbReference type="ARBA" id="ARBA00022989"/>
    </source>
</evidence>
<feature type="transmembrane region" description="Helical" evidence="8">
    <location>
        <begin position="146"/>
        <end position="167"/>
    </location>
</feature>
<feature type="region of interest" description="Disordered" evidence="7">
    <location>
        <begin position="1"/>
        <end position="31"/>
    </location>
</feature>
<dbReference type="GO" id="GO:0005886">
    <property type="term" value="C:plasma membrane"/>
    <property type="evidence" value="ECO:0007669"/>
    <property type="project" value="TreeGrafter"/>
</dbReference>
<feature type="transmembrane region" description="Helical" evidence="8">
    <location>
        <begin position="358"/>
        <end position="377"/>
    </location>
</feature>
<organism evidence="10 11">
    <name type="scientific">Morchella conica CCBAS932</name>
    <dbReference type="NCBI Taxonomy" id="1392247"/>
    <lineage>
        <taxon>Eukaryota</taxon>
        <taxon>Fungi</taxon>
        <taxon>Dikarya</taxon>
        <taxon>Ascomycota</taxon>
        <taxon>Pezizomycotina</taxon>
        <taxon>Pezizomycetes</taxon>
        <taxon>Pezizales</taxon>
        <taxon>Morchellaceae</taxon>
        <taxon>Morchella</taxon>
    </lineage>
</organism>
<dbReference type="PANTHER" id="PTHR23501">
    <property type="entry name" value="MAJOR FACILITATOR SUPERFAMILY"/>
    <property type="match status" value="1"/>
</dbReference>
<keyword evidence="6 8" id="KW-0472">Membrane</keyword>
<evidence type="ECO:0000256" key="1">
    <source>
        <dbReference type="ARBA" id="ARBA00004141"/>
    </source>
</evidence>
<evidence type="ECO:0000313" key="10">
    <source>
        <dbReference type="EMBL" id="RPB14107.1"/>
    </source>
</evidence>
<evidence type="ECO:0000256" key="3">
    <source>
        <dbReference type="ARBA" id="ARBA00022448"/>
    </source>
</evidence>
<comment type="subcellular location">
    <subcellularLocation>
        <location evidence="1">Membrane</location>
        <topology evidence="1">Multi-pass membrane protein</topology>
    </subcellularLocation>
</comment>
<keyword evidence="5 8" id="KW-1133">Transmembrane helix</keyword>
<evidence type="ECO:0000256" key="4">
    <source>
        <dbReference type="ARBA" id="ARBA00022692"/>
    </source>
</evidence>
<dbReference type="Proteomes" id="UP000277580">
    <property type="component" value="Unassembled WGS sequence"/>
</dbReference>
<evidence type="ECO:0000256" key="8">
    <source>
        <dbReference type="SAM" id="Phobius"/>
    </source>
</evidence>
<protein>
    <submittedName>
        <fullName evidence="10">MFS general substrate transporter</fullName>
    </submittedName>
</protein>
<feature type="transmembrane region" description="Helical" evidence="8">
    <location>
        <begin position="527"/>
        <end position="545"/>
    </location>
</feature>
<sequence>MSTLSPELGEKAPSSGRLSVPPTDIESSATSTTESVIKIEAPAPVRTVTGVKWFLLVLSVLSSTFLFALDNTVVADIQASVIARFGEIEKLSWLGIAFILAGCSTILTWSKAYGTFNPKWLYIGSVIVFEGGSALCGGAPNMNALIIGRAIAGVGGSGMYLGTLTLLTITTTVHERPTYIGLTGLMWGIGTVLGPVVGGAFAESSATWRWAFYINLLIGAAFAPVYFMLLPGIDPHPQVTVMDRVKKLDFLGIILNIGWLCCIIMAVNFGGTVYDWDSGQIIALFVVGGVLIVVFAITQTLCVFTTVEDRVFPVQFVTRPFMCLLFAMMASAGTAIFIPTYYIPLFFQFVRGDSPLDAAVRLLPFILILVFFCIVNGAGMTKTGYYMPWYLIGGIGVVIGGALMFVVSESTSTAEIYGYTILIGFGAGCFIQASFSVAQAKVEPNEVPLTVGFISLAQSFGIVIALAISGSVFLNEAFKGMAEILPGVPRDTVKGAIAGAGSAFFESLDESKRGEVLHAIIDAMGKTYILVIVAGAVVTVGSIFMPREKLFLEAGHVG</sequence>
<dbReference type="STRING" id="1392247.A0A3N4KUC1"/>
<feature type="transmembrane region" description="Helical" evidence="8">
    <location>
        <begin position="250"/>
        <end position="269"/>
    </location>
</feature>
<dbReference type="FunCoup" id="A0A3N4KUC1">
    <property type="interactions" value="61"/>
</dbReference>
<feature type="transmembrane region" description="Helical" evidence="8">
    <location>
        <begin position="450"/>
        <end position="474"/>
    </location>
</feature>
<feature type="transmembrane region" description="Helical" evidence="8">
    <location>
        <begin position="389"/>
        <end position="407"/>
    </location>
</feature>
<dbReference type="InterPro" id="IPR020846">
    <property type="entry name" value="MFS_dom"/>
</dbReference>
<dbReference type="GO" id="GO:0022857">
    <property type="term" value="F:transmembrane transporter activity"/>
    <property type="evidence" value="ECO:0007669"/>
    <property type="project" value="InterPro"/>
</dbReference>
<keyword evidence="3" id="KW-0813">Transport</keyword>
<comment type="similarity">
    <text evidence="2">Belongs to the major facilitator superfamily. TCR/Tet family.</text>
</comment>
<feature type="domain" description="Major facilitator superfamily (MFS) profile" evidence="9">
    <location>
        <begin position="56"/>
        <end position="550"/>
    </location>
</feature>
<name>A0A3N4KUC1_9PEZI</name>
<dbReference type="OrthoDB" id="10021397at2759"/>
<keyword evidence="11" id="KW-1185">Reference proteome</keyword>
<feature type="transmembrane region" description="Helical" evidence="8">
    <location>
        <begin position="53"/>
        <end position="71"/>
    </location>
</feature>